<dbReference type="InterPro" id="IPR007085">
    <property type="entry name" value="DNA/pantothenate-metab_flavo_C"/>
</dbReference>
<gene>
    <name evidence="2" type="ORF">BTN92_00185</name>
</gene>
<dbReference type="Gene3D" id="3.40.50.10300">
    <property type="entry name" value="CoaB-like"/>
    <property type="match status" value="1"/>
</dbReference>
<dbReference type="InterPro" id="IPR035929">
    <property type="entry name" value="CoaB-like_sf"/>
</dbReference>
<feature type="domain" description="DNA/pantothenate metabolism flavoprotein C-terminal" evidence="1">
    <location>
        <begin position="133"/>
        <end position="241"/>
    </location>
</feature>
<dbReference type="Pfam" id="PF04127">
    <property type="entry name" value="DFP"/>
    <property type="match status" value="2"/>
</dbReference>
<organism evidence="2 3">
    <name type="scientific">Enterococcus mundtii</name>
    <dbReference type="NCBI Taxonomy" id="53346"/>
    <lineage>
        <taxon>Bacteria</taxon>
        <taxon>Bacillati</taxon>
        <taxon>Bacillota</taxon>
        <taxon>Bacilli</taxon>
        <taxon>Lactobacillales</taxon>
        <taxon>Enterococcaceae</taxon>
        <taxon>Enterococcus</taxon>
    </lineage>
</organism>
<comment type="caution">
    <text evidence="2">The sequence shown here is derived from an EMBL/GenBank/DDBJ whole genome shotgun (WGS) entry which is preliminary data.</text>
</comment>
<dbReference type="AlphaFoldDB" id="A0A1V2UMC7"/>
<evidence type="ECO:0000259" key="1">
    <source>
        <dbReference type="Pfam" id="PF04127"/>
    </source>
</evidence>
<reference evidence="2 3" key="1">
    <citation type="submission" date="2016-12" db="EMBL/GenBank/DDBJ databases">
        <authorList>
            <person name="Song W.-J."/>
            <person name="Kurnit D.M."/>
        </authorList>
    </citation>
    <scope>NUCLEOTIDE SEQUENCE [LARGE SCALE GENOMIC DNA]</scope>
    <source>
        <strain evidence="2 3">CGB1038-1_S1</strain>
    </source>
</reference>
<dbReference type="GO" id="GO:0016874">
    <property type="term" value="F:ligase activity"/>
    <property type="evidence" value="ECO:0007669"/>
    <property type="project" value="UniProtKB-KW"/>
</dbReference>
<name>A0A1V2UMC7_ENTMU</name>
<dbReference type="Proteomes" id="UP000189299">
    <property type="component" value="Unassembled WGS sequence"/>
</dbReference>
<dbReference type="GO" id="GO:0015937">
    <property type="term" value="P:coenzyme A biosynthetic process"/>
    <property type="evidence" value="ECO:0007669"/>
    <property type="project" value="UniProtKB-ARBA"/>
</dbReference>
<dbReference type="NCBIfam" id="NF005231">
    <property type="entry name" value="PRK06732.1"/>
    <property type="match status" value="1"/>
</dbReference>
<evidence type="ECO:0000313" key="2">
    <source>
        <dbReference type="EMBL" id="ONN44589.1"/>
    </source>
</evidence>
<sequence length="242" mass="27014">MKVLITAGGTSERIDQVRSITNHSTGRLGQAIAEAFLAHETVTIDYVTTRSAVKPTASEHLKNHLIESTQDLLTTLERLMQENTYDTIIHSMAVSDFTPAFSLSEQQFAERLSKEALTPDSLPSWFAETERTASKEAKISSDTDYLFLTLKKTPKIIRSLRQWQPNAVIVGFKLLVDVSKEHLLEVAKNSLITNQTDYILANDLTQVSETQHHGYLLSKNGEVIEADTKQEIAKCIVTAILK</sequence>
<evidence type="ECO:0000313" key="3">
    <source>
        <dbReference type="Proteomes" id="UP000189299"/>
    </source>
</evidence>
<dbReference type="RefSeq" id="WP_062804845.1">
    <property type="nucleotide sequence ID" value="NZ_CABMMO010000001.1"/>
</dbReference>
<protein>
    <submittedName>
        <fullName evidence="2">Phosphopantothenate--cysteine ligase</fullName>
    </submittedName>
</protein>
<dbReference type="STRING" id="53346.A5802_001814"/>
<dbReference type="InterPro" id="IPR011848">
    <property type="entry name" value="CoaB_strep"/>
</dbReference>
<feature type="domain" description="DNA/pantothenate metabolism flavoprotein C-terminal" evidence="1">
    <location>
        <begin position="2"/>
        <end position="101"/>
    </location>
</feature>
<dbReference type="SUPFAM" id="SSF102645">
    <property type="entry name" value="CoaB-like"/>
    <property type="match status" value="1"/>
</dbReference>
<proteinExistence type="predicted"/>
<accession>A0A1V2UMC7</accession>
<dbReference type="EMBL" id="MSTR01000001">
    <property type="protein sequence ID" value="ONN44589.1"/>
    <property type="molecule type" value="Genomic_DNA"/>
</dbReference>
<dbReference type="OrthoDB" id="9802554at2"/>
<keyword evidence="2" id="KW-0436">Ligase</keyword>
<dbReference type="NCBIfam" id="TIGR02114">
    <property type="entry name" value="coaB_strep"/>
    <property type="match status" value="1"/>
</dbReference>